<dbReference type="EMBL" id="WIXE01020638">
    <property type="protein sequence ID" value="KAK5969064.1"/>
    <property type="molecule type" value="Genomic_DNA"/>
</dbReference>
<feature type="region of interest" description="Disordered" evidence="1">
    <location>
        <begin position="86"/>
        <end position="106"/>
    </location>
</feature>
<reference evidence="2 3" key="1">
    <citation type="submission" date="2019-10" db="EMBL/GenBank/DDBJ databases">
        <title>Assembly and Annotation for the nematode Trichostrongylus colubriformis.</title>
        <authorList>
            <person name="Martin J."/>
        </authorList>
    </citation>
    <scope>NUCLEOTIDE SEQUENCE [LARGE SCALE GENOMIC DNA]</scope>
    <source>
        <strain evidence="2">G859</strain>
        <tissue evidence="2">Whole worm</tissue>
    </source>
</reference>
<comment type="caution">
    <text evidence="2">The sequence shown here is derived from an EMBL/GenBank/DDBJ whole genome shotgun (WGS) entry which is preliminary data.</text>
</comment>
<name>A0AAN8IY90_TRICO</name>
<proteinExistence type="predicted"/>
<feature type="compositionally biased region" description="Polar residues" evidence="1">
    <location>
        <begin position="90"/>
        <end position="99"/>
    </location>
</feature>
<gene>
    <name evidence="2" type="ORF">GCK32_014209</name>
</gene>
<evidence type="ECO:0000256" key="1">
    <source>
        <dbReference type="SAM" id="MobiDB-lite"/>
    </source>
</evidence>
<sequence>MADIDYVEFGLCDHNICRNCYETAESADHDGIHGCSNIDCLELARLENARKGRAVKKAEKRRAKRLRSEDSFRMQYDDEELQRFVDGLQQEGNPRATVSESEKSME</sequence>
<accession>A0AAN8IY90</accession>
<dbReference type="PANTHER" id="PTHR31430">
    <property type="entry name" value="PROTEIN CBG22332-RELATED"/>
    <property type="match status" value="1"/>
</dbReference>
<dbReference type="AlphaFoldDB" id="A0AAN8IY90"/>
<dbReference type="Proteomes" id="UP001331761">
    <property type="component" value="Unassembled WGS sequence"/>
</dbReference>
<keyword evidence="3" id="KW-1185">Reference proteome</keyword>
<evidence type="ECO:0000313" key="2">
    <source>
        <dbReference type="EMBL" id="KAK5969064.1"/>
    </source>
</evidence>
<dbReference type="PANTHER" id="PTHR31430:SF4">
    <property type="entry name" value="RING-TYPE DOMAIN-CONTAINING PROTEIN"/>
    <property type="match status" value="1"/>
</dbReference>
<protein>
    <submittedName>
        <fullName evidence="2">Uncharacterized protein</fullName>
    </submittedName>
</protein>
<evidence type="ECO:0000313" key="3">
    <source>
        <dbReference type="Proteomes" id="UP001331761"/>
    </source>
</evidence>
<organism evidence="2 3">
    <name type="scientific">Trichostrongylus colubriformis</name>
    <name type="common">Black scour worm</name>
    <dbReference type="NCBI Taxonomy" id="6319"/>
    <lineage>
        <taxon>Eukaryota</taxon>
        <taxon>Metazoa</taxon>
        <taxon>Ecdysozoa</taxon>
        <taxon>Nematoda</taxon>
        <taxon>Chromadorea</taxon>
        <taxon>Rhabditida</taxon>
        <taxon>Rhabditina</taxon>
        <taxon>Rhabditomorpha</taxon>
        <taxon>Strongyloidea</taxon>
        <taxon>Trichostrongylidae</taxon>
        <taxon>Trichostrongylus</taxon>
    </lineage>
</organism>